<reference evidence="1" key="2">
    <citation type="submission" date="2012-06" db="EMBL/GenBank/DDBJ databases">
        <authorList>
            <person name="Yu Y."/>
            <person name="Currie J."/>
            <person name="Lomeli R."/>
            <person name="Angelova A."/>
            <person name="Collura K."/>
            <person name="Wissotski M."/>
            <person name="Campos D."/>
            <person name="Kudrna D."/>
            <person name="Golser W."/>
            <person name="Ashely E."/>
            <person name="Descour A."/>
            <person name="Fernandes J."/>
            <person name="Soderlund C."/>
            <person name="Walbot V."/>
        </authorList>
    </citation>
    <scope>NUCLEOTIDE SEQUENCE</scope>
    <source>
        <strain evidence="1">B73</strain>
    </source>
</reference>
<dbReference type="EMBL" id="BT086095">
    <property type="protein sequence ID" value="ACR36448.1"/>
    <property type="molecule type" value="mRNA"/>
</dbReference>
<dbReference type="AlphaFoldDB" id="C4J5J8"/>
<organism evidence="1">
    <name type="scientific">Zea mays</name>
    <name type="common">Maize</name>
    <dbReference type="NCBI Taxonomy" id="4577"/>
    <lineage>
        <taxon>Eukaryota</taxon>
        <taxon>Viridiplantae</taxon>
        <taxon>Streptophyta</taxon>
        <taxon>Embryophyta</taxon>
        <taxon>Tracheophyta</taxon>
        <taxon>Spermatophyta</taxon>
        <taxon>Magnoliopsida</taxon>
        <taxon>Liliopsida</taxon>
        <taxon>Poales</taxon>
        <taxon>Poaceae</taxon>
        <taxon>PACMAD clade</taxon>
        <taxon>Panicoideae</taxon>
        <taxon>Andropogonodae</taxon>
        <taxon>Andropogoneae</taxon>
        <taxon>Tripsacinae</taxon>
        <taxon>Zea</taxon>
    </lineage>
</organism>
<name>C4J5J8_MAIZE</name>
<accession>C4J5J8</accession>
<sequence>MSVYLSPLPISTNKHAHSKAYRMLLYIRELIPVNMSFYLKHKFCSKKSPCISPCPATRLQMLIQL</sequence>
<reference evidence="1" key="1">
    <citation type="journal article" date="2009" name="PLoS Genet.">
        <title>Sequencing, mapping, and analysis of 27,455 maize full-length cDNAs.</title>
        <authorList>
            <person name="Soderlund C."/>
            <person name="Descour A."/>
            <person name="Kudrna D."/>
            <person name="Bomhoff M."/>
            <person name="Boyd L."/>
            <person name="Currie J."/>
            <person name="Angelova A."/>
            <person name="Collura K."/>
            <person name="Wissotski M."/>
            <person name="Ashley E."/>
            <person name="Morrow D."/>
            <person name="Fernandes J."/>
            <person name="Walbot V."/>
            <person name="Yu Y."/>
        </authorList>
    </citation>
    <scope>NUCLEOTIDE SEQUENCE</scope>
    <source>
        <strain evidence="1">B73</strain>
    </source>
</reference>
<evidence type="ECO:0000313" key="1">
    <source>
        <dbReference type="EMBL" id="ACR36448.1"/>
    </source>
</evidence>
<protein>
    <submittedName>
        <fullName evidence="1">Uncharacterized protein</fullName>
    </submittedName>
</protein>
<proteinExistence type="evidence at transcript level"/>